<dbReference type="AlphaFoldDB" id="A0A915HSJ7"/>
<keyword evidence="1" id="KW-1185">Reference proteome</keyword>
<sequence length="91" mass="10415">MPVFYQLTIGEQAKNFTNVQQLANTVPKARSILNTMKAEIRTAEQPILMNQAQPNAIAPRFPQLFNPRFDCCCSMDCSQEGYRDRTPPRDH</sequence>
<evidence type="ECO:0000313" key="2">
    <source>
        <dbReference type="WBParaSite" id="nRc.2.0.1.t04898-RA"/>
    </source>
</evidence>
<accession>A0A915HSJ7</accession>
<organism evidence="1 2">
    <name type="scientific">Romanomermis culicivorax</name>
    <name type="common">Nematode worm</name>
    <dbReference type="NCBI Taxonomy" id="13658"/>
    <lineage>
        <taxon>Eukaryota</taxon>
        <taxon>Metazoa</taxon>
        <taxon>Ecdysozoa</taxon>
        <taxon>Nematoda</taxon>
        <taxon>Enoplea</taxon>
        <taxon>Dorylaimia</taxon>
        <taxon>Mermithida</taxon>
        <taxon>Mermithoidea</taxon>
        <taxon>Mermithidae</taxon>
        <taxon>Romanomermis</taxon>
    </lineage>
</organism>
<protein>
    <submittedName>
        <fullName evidence="2">Uncharacterized protein</fullName>
    </submittedName>
</protein>
<name>A0A915HSJ7_ROMCU</name>
<reference evidence="2" key="1">
    <citation type="submission" date="2022-11" db="UniProtKB">
        <authorList>
            <consortium name="WormBaseParasite"/>
        </authorList>
    </citation>
    <scope>IDENTIFICATION</scope>
</reference>
<dbReference type="Proteomes" id="UP000887565">
    <property type="component" value="Unplaced"/>
</dbReference>
<proteinExistence type="predicted"/>
<dbReference type="WBParaSite" id="nRc.2.0.1.t04898-RA">
    <property type="protein sequence ID" value="nRc.2.0.1.t04898-RA"/>
    <property type="gene ID" value="nRc.2.0.1.g04898"/>
</dbReference>
<evidence type="ECO:0000313" key="1">
    <source>
        <dbReference type="Proteomes" id="UP000887565"/>
    </source>
</evidence>